<evidence type="ECO:0000313" key="4">
    <source>
        <dbReference type="Proteomes" id="UP001596233"/>
    </source>
</evidence>
<dbReference type="InterPro" id="IPR008928">
    <property type="entry name" value="6-hairpin_glycosidase_sf"/>
</dbReference>
<feature type="domain" description="Non-reducing end beta-L-arabinofuranosidase-like GH127 middle" evidence="2">
    <location>
        <begin position="409"/>
        <end position="496"/>
    </location>
</feature>
<dbReference type="SUPFAM" id="SSF48208">
    <property type="entry name" value="Six-hairpin glycosidases"/>
    <property type="match status" value="1"/>
</dbReference>
<proteinExistence type="predicted"/>
<dbReference type="RefSeq" id="WP_379236879.1">
    <property type="nucleotide sequence ID" value="NZ_JBHSTE010000006.1"/>
</dbReference>
<reference evidence="4" key="1">
    <citation type="journal article" date="2019" name="Int. J. Syst. Evol. Microbiol.">
        <title>The Global Catalogue of Microorganisms (GCM) 10K type strain sequencing project: providing services to taxonomists for standard genome sequencing and annotation.</title>
        <authorList>
            <consortium name="The Broad Institute Genomics Platform"/>
            <consortium name="The Broad Institute Genome Sequencing Center for Infectious Disease"/>
            <person name="Wu L."/>
            <person name="Ma J."/>
        </authorList>
    </citation>
    <scope>NUCLEOTIDE SEQUENCE [LARGE SCALE GENOMIC DNA]</scope>
    <source>
        <strain evidence="4">PCU 280</strain>
    </source>
</reference>
<keyword evidence="4" id="KW-1185">Reference proteome</keyword>
<feature type="domain" description="Non-reducing end beta-L-arabinofuranosidase-like GH127 catalytic" evidence="1">
    <location>
        <begin position="9"/>
        <end position="398"/>
    </location>
</feature>
<protein>
    <submittedName>
        <fullName evidence="3">Beta-L-arabinofuranosidase domain-containing protein</fullName>
    </submittedName>
</protein>
<dbReference type="PANTHER" id="PTHR31151">
    <property type="entry name" value="PROLINE-TRNA LIGASE (DUF1680)"/>
    <property type="match status" value="1"/>
</dbReference>
<evidence type="ECO:0000259" key="2">
    <source>
        <dbReference type="Pfam" id="PF20736"/>
    </source>
</evidence>
<dbReference type="Pfam" id="PF20736">
    <property type="entry name" value="Glyco_hydro127M"/>
    <property type="match status" value="1"/>
</dbReference>
<evidence type="ECO:0000313" key="3">
    <source>
        <dbReference type="EMBL" id="MFC6334393.1"/>
    </source>
</evidence>
<dbReference type="PANTHER" id="PTHR31151:SF0">
    <property type="entry name" value="PROLINE-TRNA LIGASE (DUF1680)"/>
    <property type="match status" value="1"/>
</dbReference>
<comment type="caution">
    <text evidence="3">The sequence shown here is derived from an EMBL/GenBank/DDBJ whole genome shotgun (WGS) entry which is preliminary data.</text>
</comment>
<name>A0ABW1V7F0_9BACL</name>
<evidence type="ECO:0000259" key="1">
    <source>
        <dbReference type="Pfam" id="PF07944"/>
    </source>
</evidence>
<organism evidence="3 4">
    <name type="scientific">Paenibacillus septentrionalis</name>
    <dbReference type="NCBI Taxonomy" id="429342"/>
    <lineage>
        <taxon>Bacteria</taxon>
        <taxon>Bacillati</taxon>
        <taxon>Bacillota</taxon>
        <taxon>Bacilli</taxon>
        <taxon>Bacillales</taxon>
        <taxon>Paenibacillaceae</taxon>
        <taxon>Paenibacillus</taxon>
    </lineage>
</organism>
<dbReference type="InterPro" id="IPR049046">
    <property type="entry name" value="Beta-AFase-like_GH127_middle"/>
</dbReference>
<dbReference type="Proteomes" id="UP001596233">
    <property type="component" value="Unassembled WGS sequence"/>
</dbReference>
<accession>A0ABW1V7F0</accession>
<dbReference type="InterPro" id="IPR012878">
    <property type="entry name" value="Beta-AFase-like_GH127_cat"/>
</dbReference>
<dbReference type="Pfam" id="PF07944">
    <property type="entry name" value="Beta-AFase-like_GH127_cat"/>
    <property type="match status" value="1"/>
</dbReference>
<gene>
    <name evidence="3" type="ORF">ACFP56_17330</name>
</gene>
<dbReference type="EMBL" id="JBHSTE010000006">
    <property type="protein sequence ID" value="MFC6334393.1"/>
    <property type="molecule type" value="Genomic_DNA"/>
</dbReference>
<sequence length="604" mass="68025">MIRSCHLDEVTLMDHDAAVRRQLVKQYIVNFELDRLLHTFRLNAGLPSHAKPLGGWEAENCGLRGHFVGHFLSACAKLAYADGDPHLKLKANTIVDVLDVCAQPNGYLSAFEEGVLDVLEQEEDRNVWAPYYTLHKIIQGLIDCYHYLGNAKALTLALGLAHYINRRFEKLSSWKIDGILRCTKLNPANEFGGIGDSFYTLYDLTGDASLLRLAHQFDRDYFISPLASGEDVLNNLHANTHLPMIISAMHRYEITGEEKYKLAAMNFYHFLLGRTFANGNNSSRATHAIQGAVSEKSEHWGAYGRLDNSLTGGESESCCAHNTERMVERLFYWTQGVNYLDHLESLKYNAILNSTSSETGLSQYHQPMGSGACKTFSEPYDTFWCCTASGIEAMSELQKNIWFKGTDTLLLNAFISSTLYWKEKEVEISQQTAFPDSLTSTLVISTKHAVAFTLMLKESTIVDVKINSSSIEYKRESGFILIERVFHDQDTIQIEIAAPLRFVPLQGNERLVAVMYGNVLLAQLGSEQKLVGISKENLLSRFVKCEKNQLEFVLTDDLGHKAAFKPLFRIEQEQYSVYLDLAGRLSHKRRFMPATDGSAAYEQA</sequence>